<dbReference type="AlphaFoldDB" id="X1F8T4"/>
<evidence type="ECO:0000256" key="1">
    <source>
        <dbReference type="SAM" id="Phobius"/>
    </source>
</evidence>
<dbReference type="EMBL" id="BART01041430">
    <property type="protein sequence ID" value="GAH25819.1"/>
    <property type="molecule type" value="Genomic_DNA"/>
</dbReference>
<gene>
    <name evidence="2" type="ORF">S01H4_66676</name>
</gene>
<accession>X1F8T4</accession>
<sequence length="65" mass="7390">PENNFLTAINQANKEYQTRNLIKQGIIRLLDIIIASVCLVLLLPLLLFISFWIKTDSKGLAMFAQ</sequence>
<comment type="caution">
    <text evidence="2">The sequence shown here is derived from an EMBL/GenBank/DDBJ whole genome shotgun (WGS) entry which is preliminary data.</text>
</comment>
<proteinExistence type="predicted"/>
<feature type="transmembrane region" description="Helical" evidence="1">
    <location>
        <begin position="29"/>
        <end position="53"/>
    </location>
</feature>
<feature type="non-terminal residue" evidence="2">
    <location>
        <position position="1"/>
    </location>
</feature>
<protein>
    <submittedName>
        <fullName evidence="2">Uncharacterized protein</fullName>
    </submittedName>
</protein>
<reference evidence="2" key="1">
    <citation type="journal article" date="2014" name="Front. Microbiol.">
        <title>High frequency of phylogenetically diverse reductive dehalogenase-homologous genes in deep subseafloor sedimentary metagenomes.</title>
        <authorList>
            <person name="Kawai M."/>
            <person name="Futagami T."/>
            <person name="Toyoda A."/>
            <person name="Takaki Y."/>
            <person name="Nishi S."/>
            <person name="Hori S."/>
            <person name="Arai W."/>
            <person name="Tsubouchi T."/>
            <person name="Morono Y."/>
            <person name="Uchiyama I."/>
            <person name="Ito T."/>
            <person name="Fujiyama A."/>
            <person name="Inagaki F."/>
            <person name="Takami H."/>
        </authorList>
    </citation>
    <scope>NUCLEOTIDE SEQUENCE</scope>
    <source>
        <strain evidence="2">Expedition CK06-06</strain>
    </source>
</reference>
<feature type="non-terminal residue" evidence="2">
    <location>
        <position position="65"/>
    </location>
</feature>
<keyword evidence="1" id="KW-0472">Membrane</keyword>
<evidence type="ECO:0000313" key="2">
    <source>
        <dbReference type="EMBL" id="GAH25819.1"/>
    </source>
</evidence>
<keyword evidence="1" id="KW-1133">Transmembrane helix</keyword>
<organism evidence="2">
    <name type="scientific">marine sediment metagenome</name>
    <dbReference type="NCBI Taxonomy" id="412755"/>
    <lineage>
        <taxon>unclassified sequences</taxon>
        <taxon>metagenomes</taxon>
        <taxon>ecological metagenomes</taxon>
    </lineage>
</organism>
<name>X1F8T4_9ZZZZ</name>
<keyword evidence="1" id="KW-0812">Transmembrane</keyword>